<evidence type="ECO:0000256" key="3">
    <source>
        <dbReference type="ARBA" id="ARBA00022833"/>
    </source>
</evidence>
<evidence type="ECO:0000313" key="6">
    <source>
        <dbReference type="EMBL" id="KAH7069423.1"/>
    </source>
</evidence>
<dbReference type="AlphaFoldDB" id="A0A8K0VSN9"/>
<proteinExistence type="predicted"/>
<dbReference type="GO" id="GO:0008270">
    <property type="term" value="F:zinc ion binding"/>
    <property type="evidence" value="ECO:0007669"/>
    <property type="project" value="UniProtKB-KW"/>
</dbReference>
<dbReference type="EMBL" id="JAGMVJ010000029">
    <property type="protein sequence ID" value="KAH7069423.1"/>
    <property type="molecule type" value="Genomic_DNA"/>
</dbReference>
<dbReference type="PROSITE" id="PS50865">
    <property type="entry name" value="ZF_MYND_2"/>
    <property type="match status" value="1"/>
</dbReference>
<evidence type="ECO:0000259" key="5">
    <source>
        <dbReference type="PROSITE" id="PS50865"/>
    </source>
</evidence>
<feature type="domain" description="MYND-type" evidence="5">
    <location>
        <begin position="9"/>
        <end position="45"/>
    </location>
</feature>
<dbReference type="SUPFAM" id="SSF144232">
    <property type="entry name" value="HIT/MYND zinc finger-like"/>
    <property type="match status" value="1"/>
</dbReference>
<keyword evidence="2 4" id="KW-0863">Zinc-finger</keyword>
<organism evidence="6 7">
    <name type="scientific">Paraphoma chrysanthemicola</name>
    <dbReference type="NCBI Taxonomy" id="798071"/>
    <lineage>
        <taxon>Eukaryota</taxon>
        <taxon>Fungi</taxon>
        <taxon>Dikarya</taxon>
        <taxon>Ascomycota</taxon>
        <taxon>Pezizomycotina</taxon>
        <taxon>Dothideomycetes</taxon>
        <taxon>Pleosporomycetidae</taxon>
        <taxon>Pleosporales</taxon>
        <taxon>Pleosporineae</taxon>
        <taxon>Phaeosphaeriaceae</taxon>
        <taxon>Paraphoma</taxon>
    </lineage>
</organism>
<keyword evidence="3" id="KW-0862">Zinc</keyword>
<accession>A0A8K0VSN9</accession>
<keyword evidence="7" id="KW-1185">Reference proteome</keyword>
<dbReference type="InterPro" id="IPR002893">
    <property type="entry name" value="Znf_MYND"/>
</dbReference>
<dbReference type="Gene3D" id="6.10.140.2220">
    <property type="match status" value="1"/>
</dbReference>
<sequence>MDTHAGADCATCGAVASNKCGGCKTSAYRSKECQVKDWPTHKLACKDIQLEKQLSRIASIAYPAYQTFREDTWDTPIVKIEDTEDALVTYDGDQALNKNFFVEFPHHLIQNERAKSAVFSMMMCNEPLAWMHDLVEELVRGLRVRVDEVVVELGSVPRKTIAVHPNGLRQANWTSYSHALLRFTSIKTKTQWVIDFGGGQYGINQALWKWGDYSKSFVNLTAQIKVSPFGTTKALFDMLGELDGNPGLAYGMVGEVANVMGPAAATAAQAGAFNISALVSDPDDQQFLGRKTALLCAFHSAVRSYIQSPRFDQKIRAEEAFERRFPGRSYEAVAKASEMFFAKYPARMEFPNFMVDGVRHVYF</sequence>
<evidence type="ECO:0000313" key="7">
    <source>
        <dbReference type="Proteomes" id="UP000813461"/>
    </source>
</evidence>
<evidence type="ECO:0000256" key="1">
    <source>
        <dbReference type="ARBA" id="ARBA00022723"/>
    </source>
</evidence>
<keyword evidence="1" id="KW-0479">Metal-binding</keyword>
<dbReference type="Proteomes" id="UP000813461">
    <property type="component" value="Unassembled WGS sequence"/>
</dbReference>
<evidence type="ECO:0000256" key="4">
    <source>
        <dbReference type="PROSITE-ProRule" id="PRU00134"/>
    </source>
</evidence>
<reference evidence="6" key="1">
    <citation type="journal article" date="2021" name="Nat. Commun.">
        <title>Genetic determinants of endophytism in the Arabidopsis root mycobiome.</title>
        <authorList>
            <person name="Mesny F."/>
            <person name="Miyauchi S."/>
            <person name="Thiergart T."/>
            <person name="Pickel B."/>
            <person name="Atanasova L."/>
            <person name="Karlsson M."/>
            <person name="Huettel B."/>
            <person name="Barry K.W."/>
            <person name="Haridas S."/>
            <person name="Chen C."/>
            <person name="Bauer D."/>
            <person name="Andreopoulos W."/>
            <person name="Pangilinan J."/>
            <person name="LaButti K."/>
            <person name="Riley R."/>
            <person name="Lipzen A."/>
            <person name="Clum A."/>
            <person name="Drula E."/>
            <person name="Henrissat B."/>
            <person name="Kohler A."/>
            <person name="Grigoriev I.V."/>
            <person name="Martin F.M."/>
            <person name="Hacquard S."/>
        </authorList>
    </citation>
    <scope>NUCLEOTIDE SEQUENCE</scope>
    <source>
        <strain evidence="6">MPI-SDFR-AT-0120</strain>
    </source>
</reference>
<gene>
    <name evidence="6" type="ORF">FB567DRAFT_224064</name>
</gene>
<evidence type="ECO:0000256" key="2">
    <source>
        <dbReference type="ARBA" id="ARBA00022771"/>
    </source>
</evidence>
<name>A0A8K0VSN9_9PLEO</name>
<comment type="caution">
    <text evidence="6">The sequence shown here is derived from an EMBL/GenBank/DDBJ whole genome shotgun (WGS) entry which is preliminary data.</text>
</comment>
<protein>
    <recommendedName>
        <fullName evidence="5">MYND-type domain-containing protein</fullName>
    </recommendedName>
</protein>
<dbReference type="OrthoDB" id="432970at2759"/>
<dbReference type="Pfam" id="PF01753">
    <property type="entry name" value="zf-MYND"/>
    <property type="match status" value="1"/>
</dbReference>